<dbReference type="InterPro" id="IPR011009">
    <property type="entry name" value="Kinase-like_dom_sf"/>
</dbReference>
<dbReference type="InterPro" id="IPR052059">
    <property type="entry name" value="CR_Ser/Thr_kinase"/>
</dbReference>
<evidence type="ECO:0000256" key="2">
    <source>
        <dbReference type="ARBA" id="ARBA00022741"/>
    </source>
</evidence>
<evidence type="ECO:0000313" key="7">
    <source>
        <dbReference type="Proteomes" id="UP000288805"/>
    </source>
</evidence>
<name>A0A438G8D7_VITVI</name>
<keyword evidence="3 6" id="KW-0418">Kinase</keyword>
<evidence type="ECO:0000313" key="6">
    <source>
        <dbReference type="EMBL" id="RVW68472.1"/>
    </source>
</evidence>
<evidence type="ECO:0000256" key="1">
    <source>
        <dbReference type="ARBA" id="ARBA00022679"/>
    </source>
</evidence>
<keyword evidence="4" id="KW-0067">ATP-binding</keyword>
<dbReference type="Proteomes" id="UP000288805">
    <property type="component" value="Unassembled WGS sequence"/>
</dbReference>
<protein>
    <submittedName>
        <fullName evidence="6">LRR receptor kinase SERK2</fullName>
    </submittedName>
</protein>
<dbReference type="GO" id="GO:0005524">
    <property type="term" value="F:ATP binding"/>
    <property type="evidence" value="ECO:0007669"/>
    <property type="project" value="UniProtKB-KW"/>
</dbReference>
<evidence type="ECO:0000259" key="5">
    <source>
        <dbReference type="PROSITE" id="PS50011"/>
    </source>
</evidence>
<evidence type="ECO:0000256" key="4">
    <source>
        <dbReference type="ARBA" id="ARBA00022840"/>
    </source>
</evidence>
<keyword evidence="1" id="KW-0808">Transferase</keyword>
<dbReference type="SUPFAM" id="SSF56112">
    <property type="entry name" value="Protein kinase-like (PK-like)"/>
    <property type="match status" value="1"/>
</dbReference>
<dbReference type="PANTHER" id="PTHR47973">
    <property type="entry name" value="CYSTEINE-RICH RECEPTOR-LIKE PROTEIN KINASE 3"/>
    <property type="match status" value="1"/>
</dbReference>
<proteinExistence type="predicted"/>
<accession>A0A438G8D7</accession>
<feature type="domain" description="Protein kinase" evidence="5">
    <location>
        <begin position="1"/>
        <end position="100"/>
    </location>
</feature>
<dbReference type="AlphaFoldDB" id="A0A438G8D7"/>
<dbReference type="InterPro" id="IPR000719">
    <property type="entry name" value="Prot_kinase_dom"/>
</dbReference>
<dbReference type="EMBL" id="QGNW01000533">
    <property type="protein sequence ID" value="RVW68472.1"/>
    <property type="molecule type" value="Genomic_DNA"/>
</dbReference>
<reference evidence="6 7" key="1">
    <citation type="journal article" date="2018" name="PLoS Genet.">
        <title>Population sequencing reveals clonal diversity and ancestral inbreeding in the grapevine cultivar Chardonnay.</title>
        <authorList>
            <person name="Roach M.J."/>
            <person name="Johnson D.L."/>
            <person name="Bohlmann J."/>
            <person name="van Vuuren H.J."/>
            <person name="Jones S.J."/>
            <person name="Pretorius I.S."/>
            <person name="Schmidt S.A."/>
            <person name="Borneman A.R."/>
        </authorList>
    </citation>
    <scope>NUCLEOTIDE SEQUENCE [LARGE SCALE GENOMIC DNA]</scope>
    <source>
        <strain evidence="7">cv. Chardonnay</strain>
        <tissue evidence="6">Leaf</tissue>
    </source>
</reference>
<keyword evidence="2" id="KW-0547">Nucleotide-binding</keyword>
<sequence>MSERGHNPSEEVVADFGLAKLMDYRDTRVTTAVHGTLGHIAPEYLFTGRSSEKTYVYGYGIMLLELITGQRAFDLARLASNLMLLSWVCIYHLPIICSMF</sequence>
<gene>
    <name evidence="6" type="primary">SERK2_2</name>
    <name evidence="6" type="ORF">CK203_060185</name>
</gene>
<dbReference type="GO" id="GO:0004672">
    <property type="term" value="F:protein kinase activity"/>
    <property type="evidence" value="ECO:0007669"/>
    <property type="project" value="InterPro"/>
</dbReference>
<comment type="caution">
    <text evidence="6">The sequence shown here is derived from an EMBL/GenBank/DDBJ whole genome shotgun (WGS) entry which is preliminary data.</text>
</comment>
<keyword evidence="6" id="KW-0675">Receptor</keyword>
<organism evidence="6 7">
    <name type="scientific">Vitis vinifera</name>
    <name type="common">Grape</name>
    <dbReference type="NCBI Taxonomy" id="29760"/>
    <lineage>
        <taxon>Eukaryota</taxon>
        <taxon>Viridiplantae</taxon>
        <taxon>Streptophyta</taxon>
        <taxon>Embryophyta</taxon>
        <taxon>Tracheophyta</taxon>
        <taxon>Spermatophyta</taxon>
        <taxon>Magnoliopsida</taxon>
        <taxon>eudicotyledons</taxon>
        <taxon>Gunneridae</taxon>
        <taxon>Pentapetalae</taxon>
        <taxon>rosids</taxon>
        <taxon>Vitales</taxon>
        <taxon>Vitaceae</taxon>
        <taxon>Viteae</taxon>
        <taxon>Vitis</taxon>
    </lineage>
</organism>
<dbReference type="Pfam" id="PF00069">
    <property type="entry name" value="Pkinase"/>
    <property type="match status" value="1"/>
</dbReference>
<dbReference type="Gene3D" id="1.10.510.10">
    <property type="entry name" value="Transferase(Phosphotransferase) domain 1"/>
    <property type="match status" value="1"/>
</dbReference>
<dbReference type="PROSITE" id="PS50011">
    <property type="entry name" value="PROTEIN_KINASE_DOM"/>
    <property type="match status" value="1"/>
</dbReference>
<evidence type="ECO:0000256" key="3">
    <source>
        <dbReference type="ARBA" id="ARBA00022777"/>
    </source>
</evidence>